<dbReference type="Proteomes" id="UP001369247">
    <property type="component" value="Unassembled WGS sequence"/>
</dbReference>
<dbReference type="GO" id="GO:0005886">
    <property type="term" value="C:plasma membrane"/>
    <property type="evidence" value="ECO:0007669"/>
    <property type="project" value="TreeGrafter"/>
</dbReference>
<dbReference type="PROSITE" id="PS01114">
    <property type="entry name" value="GPR1_FUN34_YAAH"/>
    <property type="match status" value="1"/>
</dbReference>
<comment type="subcellular location">
    <subcellularLocation>
        <location evidence="1">Membrane</location>
        <topology evidence="1">Multi-pass membrane protein</topology>
    </subcellularLocation>
</comment>
<dbReference type="InterPro" id="IPR047622">
    <property type="entry name" value="GPR1_FUN34_YAAH"/>
</dbReference>
<protein>
    <submittedName>
        <fullName evidence="8">Acetate uptake transporter</fullName>
    </submittedName>
</protein>
<evidence type="ECO:0000256" key="1">
    <source>
        <dbReference type="ARBA" id="ARBA00004141"/>
    </source>
</evidence>
<accession>A0A9E7UNM4</accession>
<evidence type="ECO:0000313" key="8">
    <source>
        <dbReference type="EMBL" id="UXH32331.1"/>
    </source>
</evidence>
<evidence type="ECO:0000313" key="7">
    <source>
        <dbReference type="EMBL" id="MEJ8543464.1"/>
    </source>
</evidence>
<dbReference type="GO" id="GO:0071422">
    <property type="term" value="P:succinate transmembrane transport"/>
    <property type="evidence" value="ECO:0007669"/>
    <property type="project" value="TreeGrafter"/>
</dbReference>
<dbReference type="InterPro" id="IPR000791">
    <property type="entry name" value="Gpr1/Fun34/SatP-like"/>
</dbReference>
<feature type="transmembrane region" description="Helical" evidence="6">
    <location>
        <begin position="70"/>
        <end position="92"/>
    </location>
</feature>
<feature type="transmembrane region" description="Helical" evidence="6">
    <location>
        <begin position="38"/>
        <end position="58"/>
    </location>
</feature>
<reference evidence="8" key="1">
    <citation type="submission" date="2022-09" db="EMBL/GenBank/DDBJ databases">
        <title>Characterization of three MwoI isoschizomers from sequenced genome and metagenomes.</title>
        <authorList>
            <person name="Fomenkov A."/>
            <person name="Xu S.Y."/>
            <person name="Roberts R.J."/>
        </authorList>
    </citation>
    <scope>NUCLEOTIDE SEQUENCE</scope>
    <source>
        <strain evidence="8">DSM 2970</strain>
    </source>
</reference>
<feature type="transmembrane region" description="Helical" evidence="6">
    <location>
        <begin position="160"/>
        <end position="182"/>
    </location>
</feature>
<proteinExistence type="inferred from homology"/>
<keyword evidence="5 6" id="KW-0472">Membrane</keyword>
<feature type="transmembrane region" description="Helical" evidence="6">
    <location>
        <begin position="12"/>
        <end position="32"/>
    </location>
</feature>
<dbReference type="EMBL" id="JAXUHJ010000014">
    <property type="protein sequence ID" value="MEJ8543464.1"/>
    <property type="molecule type" value="Genomic_DNA"/>
</dbReference>
<name>A0A9E7UNM4_METWO</name>
<feature type="transmembrane region" description="Helical" evidence="6">
    <location>
        <begin position="136"/>
        <end position="154"/>
    </location>
</feature>
<dbReference type="EMBL" id="CP104550">
    <property type="protein sequence ID" value="UXH32331.1"/>
    <property type="molecule type" value="Genomic_DNA"/>
</dbReference>
<reference evidence="7 9" key="2">
    <citation type="submission" date="2023-12" db="EMBL/GenBank/DDBJ databases">
        <title>Phenotypic and Genomic Characterization of Methanothermobacter wolfeii Strain BSEL, a CO2-Capturing Archaeon with Minimal Nutrient Requirements.</title>
        <authorList>
            <person name="Ale Enriquez F."/>
            <person name="Ahring B.K."/>
        </authorList>
    </citation>
    <scope>NUCLEOTIDE SEQUENCE [LARGE SCALE GENOMIC DNA]</scope>
    <source>
        <strain evidence="7 9">BSEL-1</strain>
    </source>
</reference>
<dbReference type="GeneID" id="58978279"/>
<evidence type="ECO:0000256" key="2">
    <source>
        <dbReference type="ARBA" id="ARBA00005587"/>
    </source>
</evidence>
<evidence type="ECO:0000256" key="4">
    <source>
        <dbReference type="ARBA" id="ARBA00022989"/>
    </source>
</evidence>
<keyword evidence="3 6" id="KW-0812">Transmembrane</keyword>
<evidence type="ECO:0000313" key="9">
    <source>
        <dbReference type="Proteomes" id="UP001369247"/>
    </source>
</evidence>
<dbReference type="GO" id="GO:0015360">
    <property type="term" value="F:acetate:proton symporter activity"/>
    <property type="evidence" value="ECO:0007669"/>
    <property type="project" value="TreeGrafter"/>
</dbReference>
<dbReference type="PANTHER" id="PTHR30178:SF3">
    <property type="entry name" value="SUCCINATE-ACETATE_PROTON SYMPORTER SATP"/>
    <property type="match status" value="1"/>
</dbReference>
<keyword evidence="9" id="KW-1185">Reference proteome</keyword>
<dbReference type="InterPro" id="IPR047623">
    <property type="entry name" value="SatP"/>
</dbReference>
<organism evidence="8">
    <name type="scientific">Methanothermobacter wolfeii</name>
    <name type="common">Methanobacterium wolfei</name>
    <dbReference type="NCBI Taxonomy" id="145261"/>
    <lineage>
        <taxon>Archaea</taxon>
        <taxon>Methanobacteriati</taxon>
        <taxon>Methanobacteriota</taxon>
        <taxon>Methanomada group</taxon>
        <taxon>Methanobacteria</taxon>
        <taxon>Methanobacteriales</taxon>
        <taxon>Methanobacteriaceae</taxon>
        <taxon>Methanothermobacter</taxon>
    </lineage>
</organism>
<dbReference type="PANTHER" id="PTHR30178">
    <property type="entry name" value="INNER MEMBRANE PROTEIN YAAH"/>
    <property type="match status" value="1"/>
</dbReference>
<gene>
    <name evidence="8" type="ORF">N5910_03315</name>
    <name evidence="7" type="ORF">U2150_08185</name>
</gene>
<dbReference type="Pfam" id="PF01184">
    <property type="entry name" value="Gpr1_Fun34_YaaH"/>
    <property type="match status" value="1"/>
</dbReference>
<feature type="transmembrane region" description="Helical" evidence="6">
    <location>
        <begin position="112"/>
        <end position="129"/>
    </location>
</feature>
<dbReference type="Proteomes" id="UP001065373">
    <property type="component" value="Chromosome"/>
</dbReference>
<evidence type="ECO:0000256" key="5">
    <source>
        <dbReference type="ARBA" id="ARBA00023136"/>
    </source>
</evidence>
<sequence length="197" mass="21072">MTDKEVVISDRTANPAPLGLLGFGITTVLLNLHNAGLFPINSMIIAMGFAYGGIAQILASVMEYRKGNTFGTVAFGSYGLFWWSLVLLLMIPNIRFIETTGTAAAAADPTSMAAYLFMWGLFTLAMFIATLKLKRGIQVIFISLAILFFLLTAGEITGSAMITMVAGYEGIFTGAAAMYVGLAEVINEAYGRNVLPT</sequence>
<dbReference type="RefSeq" id="WP_191216440.1">
    <property type="nucleotide sequence ID" value="NZ_CP104550.1"/>
</dbReference>
<evidence type="ECO:0000256" key="6">
    <source>
        <dbReference type="SAM" id="Phobius"/>
    </source>
</evidence>
<dbReference type="NCBIfam" id="NF038013">
    <property type="entry name" value="AceTr_1"/>
    <property type="match status" value="1"/>
</dbReference>
<comment type="similarity">
    <text evidence="2">Belongs to the acetate uptake transporter (AceTr) (TC 2.A.96) family.</text>
</comment>
<dbReference type="AlphaFoldDB" id="A0A9E7UNM4"/>
<evidence type="ECO:0000256" key="3">
    <source>
        <dbReference type="ARBA" id="ARBA00022692"/>
    </source>
</evidence>
<keyword evidence="4 6" id="KW-1133">Transmembrane helix</keyword>